<dbReference type="Pfam" id="PF00291">
    <property type="entry name" value="PALP"/>
    <property type="match status" value="1"/>
</dbReference>
<dbReference type="AlphaFoldDB" id="A0A412G701"/>
<dbReference type="GO" id="GO:0005737">
    <property type="term" value="C:cytoplasm"/>
    <property type="evidence" value="ECO:0007669"/>
    <property type="project" value="TreeGrafter"/>
</dbReference>
<dbReference type="SUPFAM" id="SSF53686">
    <property type="entry name" value="Tryptophan synthase beta subunit-like PLP-dependent enzymes"/>
    <property type="match status" value="1"/>
</dbReference>
<dbReference type="GeneID" id="83014163"/>
<feature type="domain" description="Tryptophan synthase beta chain-like PALP" evidence="6">
    <location>
        <begin position="101"/>
        <end position="424"/>
    </location>
</feature>
<organism evidence="8 9">
    <name type="scientific">Holdemania filiformis</name>
    <dbReference type="NCBI Taxonomy" id="61171"/>
    <lineage>
        <taxon>Bacteria</taxon>
        <taxon>Bacillati</taxon>
        <taxon>Bacillota</taxon>
        <taxon>Erysipelotrichia</taxon>
        <taxon>Erysipelotrichales</taxon>
        <taxon>Erysipelotrichaceae</taxon>
        <taxon>Holdemania</taxon>
    </lineage>
</organism>
<dbReference type="InterPro" id="IPR001926">
    <property type="entry name" value="TrpB-like_PALP"/>
</dbReference>
<dbReference type="Gene3D" id="3.90.1380.10">
    <property type="entry name" value="Threonine synthase, N-terminal domain"/>
    <property type="match status" value="1"/>
</dbReference>
<sequence>MKKQLCSTRGSYIDADFWTAVRNGVADDGGLIIPADWENRQIDVETLPLGYPDIAQAVLACFADDLDAPTLKALIHQAYDGRFDAEDVVRLSPLGSDFLLELYHGPTAAFKDIALSLLPLFLGEASRRQKQPKKTLILTATSGDTGKAALEGFKNRPDCELLVFYPDHLVSEIQQRQMVSSEGRNVGVCAIRGNFDDAQSAVKRCFADPQLRAALNACQLELSSANSINIGRLVPQIVYYFWAYRQLRQRGVLTAGQTLDFSVPTGNFGDILAGYYAKQMGLPVGKLIVASNANNVLTEFFTTGRYNRRRPFMKTTSPSMDILISSNLERLLAHETGLDGQQVAAYMDQLQKQGEYQIDSALLHRLQKQFACGDCTDEQAAETIRQVYAESCRVLDPHTAVGVHVLRQLRSEGFEKNPCVVLATASCYKFSKDVYEALFGPADMDEWMAMEQLNQRTGIPIPAPLQGLRDKPVRHTDQIEKDAILDYVRQKAQVMNHD</sequence>
<reference evidence="8 9" key="1">
    <citation type="submission" date="2018-08" db="EMBL/GenBank/DDBJ databases">
        <title>A genome reference for cultivated species of the human gut microbiota.</title>
        <authorList>
            <person name="Zou Y."/>
            <person name="Xue W."/>
            <person name="Luo G."/>
        </authorList>
    </citation>
    <scope>NUCLEOTIDE SEQUENCE [LARGE SCALE GENOMIC DNA]</scope>
    <source>
        <strain evidence="8 9">AF24-29</strain>
    </source>
</reference>
<name>A0A412G701_9FIRM</name>
<evidence type="ECO:0000256" key="5">
    <source>
        <dbReference type="PIRSR" id="PIRSR604450-51"/>
    </source>
</evidence>
<dbReference type="PANTHER" id="PTHR43515:SF1">
    <property type="entry name" value="THREONINE SYNTHASE-LIKE 1"/>
    <property type="match status" value="1"/>
</dbReference>
<dbReference type="RefSeq" id="WP_117892960.1">
    <property type="nucleotide sequence ID" value="NZ_CABJCV010000001.1"/>
</dbReference>
<comment type="caution">
    <text evidence="8">The sequence shown here is derived from an EMBL/GenBank/DDBJ whole genome shotgun (WGS) entry which is preliminary data.</text>
</comment>
<dbReference type="EMBL" id="QRUP01000001">
    <property type="protein sequence ID" value="RGR77071.1"/>
    <property type="molecule type" value="Genomic_DNA"/>
</dbReference>
<evidence type="ECO:0000313" key="9">
    <source>
        <dbReference type="Proteomes" id="UP000284178"/>
    </source>
</evidence>
<evidence type="ECO:0000259" key="6">
    <source>
        <dbReference type="Pfam" id="PF00291"/>
    </source>
</evidence>
<evidence type="ECO:0000259" key="7">
    <source>
        <dbReference type="Pfam" id="PF14821"/>
    </source>
</evidence>
<evidence type="ECO:0000256" key="2">
    <source>
        <dbReference type="ARBA" id="ARBA00005517"/>
    </source>
</evidence>
<protein>
    <recommendedName>
        <fullName evidence="4">Threonine synthase</fullName>
        <ecNumber evidence="4">4.2.3.1</ecNumber>
    </recommendedName>
</protein>
<dbReference type="InterPro" id="IPR029144">
    <property type="entry name" value="Thr_synth_N"/>
</dbReference>
<dbReference type="InterPro" id="IPR004450">
    <property type="entry name" value="Thr_synthase-like"/>
</dbReference>
<dbReference type="Pfam" id="PF14821">
    <property type="entry name" value="Thr_synth_N"/>
    <property type="match status" value="1"/>
</dbReference>
<feature type="domain" description="Threonine synthase N-terminal" evidence="7">
    <location>
        <begin position="6"/>
        <end position="79"/>
    </location>
</feature>
<dbReference type="EC" id="4.2.3.1" evidence="4"/>
<evidence type="ECO:0000256" key="1">
    <source>
        <dbReference type="ARBA" id="ARBA00001933"/>
    </source>
</evidence>
<evidence type="ECO:0000256" key="4">
    <source>
        <dbReference type="NCBIfam" id="TIGR00260"/>
    </source>
</evidence>
<comment type="similarity">
    <text evidence="2">Belongs to the threonine synthase family.</text>
</comment>
<proteinExistence type="inferred from homology"/>
<dbReference type="Proteomes" id="UP000284178">
    <property type="component" value="Unassembled WGS sequence"/>
</dbReference>
<dbReference type="GO" id="GO:0004795">
    <property type="term" value="F:threonine synthase activity"/>
    <property type="evidence" value="ECO:0007669"/>
    <property type="project" value="UniProtKB-UniRule"/>
</dbReference>
<accession>A0A412G701</accession>
<dbReference type="CDD" id="cd01560">
    <property type="entry name" value="Thr-synth_2"/>
    <property type="match status" value="1"/>
</dbReference>
<gene>
    <name evidence="8" type="ORF">DWY25_01905</name>
</gene>
<keyword evidence="9" id="KW-1185">Reference proteome</keyword>
<evidence type="ECO:0000256" key="3">
    <source>
        <dbReference type="ARBA" id="ARBA00022898"/>
    </source>
</evidence>
<dbReference type="GO" id="GO:0009088">
    <property type="term" value="P:threonine biosynthetic process"/>
    <property type="evidence" value="ECO:0007669"/>
    <property type="project" value="UniProtKB-UniRule"/>
</dbReference>
<dbReference type="NCBIfam" id="TIGR00260">
    <property type="entry name" value="thrC"/>
    <property type="match status" value="1"/>
</dbReference>
<comment type="cofactor">
    <cofactor evidence="1 5">
        <name>pyridoxal 5'-phosphate</name>
        <dbReference type="ChEBI" id="CHEBI:597326"/>
    </cofactor>
</comment>
<dbReference type="InterPro" id="IPR037158">
    <property type="entry name" value="Thr_synth_N_sf"/>
</dbReference>
<keyword evidence="3 5" id="KW-0663">Pyridoxal phosphate</keyword>
<feature type="modified residue" description="N6-(pyridoxal phosphate)lysine" evidence="5">
    <location>
        <position position="111"/>
    </location>
</feature>
<keyword evidence="8" id="KW-0456">Lyase</keyword>
<dbReference type="Gene3D" id="3.40.50.1100">
    <property type="match status" value="2"/>
</dbReference>
<evidence type="ECO:0000313" key="8">
    <source>
        <dbReference type="EMBL" id="RGR77071.1"/>
    </source>
</evidence>
<dbReference type="InterPro" id="IPR036052">
    <property type="entry name" value="TrpB-like_PALP_sf"/>
</dbReference>
<dbReference type="PANTHER" id="PTHR43515">
    <property type="entry name" value="THREONINE SYNTHASE-LIKE 1"/>
    <property type="match status" value="1"/>
</dbReference>